<dbReference type="OrthoDB" id="387658at2759"/>
<protein>
    <submittedName>
        <fullName evidence="3">Uncharacterized protein</fullName>
    </submittedName>
</protein>
<gene>
    <name evidence="3" type="ORF">C922_05329</name>
</gene>
<keyword evidence="2" id="KW-0812">Transmembrane</keyword>
<evidence type="ECO:0000256" key="2">
    <source>
        <dbReference type="SAM" id="Phobius"/>
    </source>
</evidence>
<feature type="transmembrane region" description="Helical" evidence="2">
    <location>
        <begin position="235"/>
        <end position="255"/>
    </location>
</feature>
<keyword evidence="2" id="KW-0472">Membrane</keyword>
<dbReference type="Proteomes" id="UP000030640">
    <property type="component" value="Unassembled WGS sequence"/>
</dbReference>
<name>W7A5A5_9APIC</name>
<dbReference type="RefSeq" id="XP_008819122.1">
    <property type="nucleotide sequence ID" value="XM_008820900.1"/>
</dbReference>
<feature type="transmembrane region" description="Helical" evidence="2">
    <location>
        <begin position="125"/>
        <end position="146"/>
    </location>
</feature>
<dbReference type="VEuPathDB" id="PlasmoDB:C922_05329"/>
<dbReference type="EMBL" id="KI965516">
    <property type="protein sequence ID" value="EUD64284.1"/>
    <property type="molecule type" value="Genomic_DNA"/>
</dbReference>
<dbReference type="AlphaFoldDB" id="W7A5A5"/>
<keyword evidence="2" id="KW-1133">Transmembrane helix</keyword>
<organism evidence="3 4">
    <name type="scientific">Plasmodium inui San Antonio 1</name>
    <dbReference type="NCBI Taxonomy" id="1237626"/>
    <lineage>
        <taxon>Eukaryota</taxon>
        <taxon>Sar</taxon>
        <taxon>Alveolata</taxon>
        <taxon>Apicomplexa</taxon>
        <taxon>Aconoidasida</taxon>
        <taxon>Haemosporida</taxon>
        <taxon>Plasmodiidae</taxon>
        <taxon>Plasmodium</taxon>
        <taxon>Plasmodium (Plasmodium)</taxon>
    </lineage>
</organism>
<evidence type="ECO:0000256" key="1">
    <source>
        <dbReference type="SAM" id="MobiDB-lite"/>
    </source>
</evidence>
<proteinExistence type="predicted"/>
<feature type="region of interest" description="Disordered" evidence="1">
    <location>
        <begin position="169"/>
        <end position="208"/>
    </location>
</feature>
<dbReference type="GeneID" id="20040603"/>
<evidence type="ECO:0000313" key="4">
    <source>
        <dbReference type="Proteomes" id="UP000030640"/>
    </source>
</evidence>
<evidence type="ECO:0000313" key="3">
    <source>
        <dbReference type="EMBL" id="EUD64284.1"/>
    </source>
</evidence>
<feature type="compositionally biased region" description="Acidic residues" evidence="1">
    <location>
        <begin position="172"/>
        <end position="181"/>
    </location>
</feature>
<keyword evidence="4" id="KW-1185">Reference proteome</keyword>
<sequence>MNNETSFLREMLDGNDTQVTTFAPNSTPLATIIDSFTSKGERNQVSTTATSPIVESVVNGVNDAITGVVGIVTSSFSGNESSPLQSLSAAHTQSVPIIHNGTNSSTTHNVLLGGSSQEICLTLNMFTLLFLFLLLLMIMRIAAFLYDDTVLGNCYDKVCDFLCTKPGNEEHDNADENETGNDIERGGSGRGARNKNSHRRDSEKRIRTGKKSLGKRKIHIFLKILLLPNQVYNSLTLPLVVMELGISCLIPHYMIPISRHLRTLKEKRIKIEMGTTRLLLSEKIIKEMLLLRRWAK</sequence>
<accession>W7A5A5</accession>
<reference evidence="3 4" key="1">
    <citation type="submission" date="2013-02" db="EMBL/GenBank/DDBJ databases">
        <title>The Genome Sequence of Plasmodium inui San Antonio 1.</title>
        <authorList>
            <consortium name="The Broad Institute Genome Sequencing Platform"/>
            <consortium name="The Broad Institute Genome Sequencing Center for Infectious Disease"/>
            <person name="Neafsey D."/>
            <person name="Cheeseman I."/>
            <person name="Volkman S."/>
            <person name="Adams J."/>
            <person name="Walker B."/>
            <person name="Young S.K."/>
            <person name="Zeng Q."/>
            <person name="Gargeya S."/>
            <person name="Fitzgerald M."/>
            <person name="Haas B."/>
            <person name="Abouelleil A."/>
            <person name="Alvarado L."/>
            <person name="Arachchi H.M."/>
            <person name="Berlin A.M."/>
            <person name="Chapman S.B."/>
            <person name="Dewar J."/>
            <person name="Goldberg J."/>
            <person name="Griggs A."/>
            <person name="Gujja S."/>
            <person name="Hansen M."/>
            <person name="Howarth C."/>
            <person name="Imamovic A."/>
            <person name="Larimer J."/>
            <person name="McCowan C."/>
            <person name="Murphy C."/>
            <person name="Neiman D."/>
            <person name="Pearson M."/>
            <person name="Priest M."/>
            <person name="Roberts A."/>
            <person name="Saif S."/>
            <person name="Shea T."/>
            <person name="Sisk P."/>
            <person name="Sykes S."/>
            <person name="Wortman J."/>
            <person name="Nusbaum C."/>
            <person name="Birren B."/>
        </authorList>
    </citation>
    <scope>NUCLEOTIDE SEQUENCE [LARGE SCALE GENOMIC DNA]</scope>
    <source>
        <strain evidence="3 4">San Antonio 1</strain>
    </source>
</reference>